<organism evidence="3 4">
    <name type="scientific">Metschnikowia bicuspidata var. bicuspidata NRRL YB-4993</name>
    <dbReference type="NCBI Taxonomy" id="869754"/>
    <lineage>
        <taxon>Eukaryota</taxon>
        <taxon>Fungi</taxon>
        <taxon>Dikarya</taxon>
        <taxon>Ascomycota</taxon>
        <taxon>Saccharomycotina</taxon>
        <taxon>Pichiomycetes</taxon>
        <taxon>Metschnikowiaceae</taxon>
        <taxon>Metschnikowia</taxon>
    </lineage>
</organism>
<gene>
    <name evidence="3" type="ORF">METBIDRAFT_10768</name>
</gene>
<dbReference type="GO" id="GO:0004439">
    <property type="term" value="F:phosphatidylinositol-4,5-bisphosphate 5-phosphatase activity"/>
    <property type="evidence" value="ECO:0007669"/>
    <property type="project" value="TreeGrafter"/>
</dbReference>
<feature type="transmembrane region" description="Helical" evidence="1">
    <location>
        <begin position="392"/>
        <end position="417"/>
    </location>
</feature>
<comment type="caution">
    <text evidence="3">The sequence shown here is derived from an EMBL/GenBank/DDBJ whole genome shotgun (WGS) entry which is preliminary data.</text>
</comment>
<keyword evidence="1" id="KW-0472">Membrane</keyword>
<dbReference type="AlphaFoldDB" id="A0A1A0HD24"/>
<dbReference type="InterPro" id="IPR000300">
    <property type="entry name" value="IPPc"/>
</dbReference>
<dbReference type="PANTHER" id="PTHR11200">
    <property type="entry name" value="INOSITOL 5-PHOSPHATASE"/>
    <property type="match status" value="1"/>
</dbReference>
<dbReference type="OrthoDB" id="62798at2759"/>
<reference evidence="3 4" key="1">
    <citation type="submission" date="2016-05" db="EMBL/GenBank/DDBJ databases">
        <title>Comparative genomics of biotechnologically important yeasts.</title>
        <authorList>
            <consortium name="DOE Joint Genome Institute"/>
            <person name="Riley R."/>
            <person name="Haridas S."/>
            <person name="Wolfe K.H."/>
            <person name="Lopes M.R."/>
            <person name="Hittinger C.T."/>
            <person name="Goker M."/>
            <person name="Salamov A."/>
            <person name="Wisecaver J."/>
            <person name="Long T.M."/>
            <person name="Aerts A.L."/>
            <person name="Barry K."/>
            <person name="Choi C."/>
            <person name="Clum A."/>
            <person name="Coughlan A.Y."/>
            <person name="Deshpande S."/>
            <person name="Douglass A.P."/>
            <person name="Hanson S.J."/>
            <person name="Klenk H.-P."/>
            <person name="LaButti K."/>
            <person name="Lapidus A."/>
            <person name="Lindquist E."/>
            <person name="Lipzen A."/>
            <person name="Meier-kolthoff J.P."/>
            <person name="Ohm R.A."/>
            <person name="Otillar R.P."/>
            <person name="Pangilinan J."/>
            <person name="Peng Y."/>
            <person name="Rokas A."/>
            <person name="Rosa C.A."/>
            <person name="Scheuner C."/>
            <person name="Sibirny A.A."/>
            <person name="Slot J.C."/>
            <person name="Stielow J.B."/>
            <person name="Sun H."/>
            <person name="Kurtzman C.P."/>
            <person name="Blackwell M."/>
            <person name="Grigoriev I.V."/>
            <person name="Jeffries T.W."/>
        </authorList>
    </citation>
    <scope>NUCLEOTIDE SEQUENCE [LARGE SCALE GENOMIC DNA]</scope>
    <source>
        <strain evidence="3 4">NRRL YB-4993</strain>
    </source>
</reference>
<dbReference type="GO" id="GO:0046856">
    <property type="term" value="P:phosphatidylinositol dephosphorylation"/>
    <property type="evidence" value="ECO:0007669"/>
    <property type="project" value="InterPro"/>
</dbReference>
<keyword evidence="1" id="KW-0812">Transmembrane</keyword>
<sequence>MSIPLYLLTLNCGKLQINTADFADNLQQSLPDAPSDLFVFGFQEICSIMDGTFAPSARKHMFDINRIVLHALNTKYNGPADADLAFTTLGVHHVGVIGMILVTPFALKFGTCRFADASCGNAKSLLKGAVGIRVSYSAADSLLTELTFATAHLSAFEGSFYYERRIQNIQTLMRALDFGDGFSFLKPGSHAFFMGDLNFRTTQDPKNYEAALGELVQLQDNTKQLEPNIVPSLVAKYDELTRGRTEGELFSGFDEPCITFHPTYKFHLNTAIYNSKRCPLWCDRILYQSTYKKGKVPVIHEYNSASTYLRSDHRPVYLKITVPLEAPESIIAENGYFVVLPAASHLAHNSQLEGFDPNTAVSGPTQVYMKFTALDRLHQYAFRRIADLGIGYGLWLATTTRGRLVVFVLALMAWLLYAM</sequence>
<dbReference type="STRING" id="869754.A0A1A0HD24"/>
<dbReference type="Proteomes" id="UP000092555">
    <property type="component" value="Unassembled WGS sequence"/>
</dbReference>
<dbReference type="EMBL" id="LXTC01000002">
    <property type="protein sequence ID" value="OBA21843.1"/>
    <property type="molecule type" value="Genomic_DNA"/>
</dbReference>
<dbReference type="PANTHER" id="PTHR11200:SF275">
    <property type="entry name" value="LD06095P"/>
    <property type="match status" value="1"/>
</dbReference>
<name>A0A1A0HD24_9ASCO</name>
<dbReference type="RefSeq" id="XP_018712339.1">
    <property type="nucleotide sequence ID" value="XM_018853849.1"/>
</dbReference>
<dbReference type="InterPro" id="IPR046985">
    <property type="entry name" value="IP5"/>
</dbReference>
<evidence type="ECO:0000256" key="1">
    <source>
        <dbReference type="SAM" id="Phobius"/>
    </source>
</evidence>
<evidence type="ECO:0000313" key="3">
    <source>
        <dbReference type="EMBL" id="OBA21843.1"/>
    </source>
</evidence>
<proteinExistence type="predicted"/>
<dbReference type="SMART" id="SM00128">
    <property type="entry name" value="IPPc"/>
    <property type="match status" value="1"/>
</dbReference>
<keyword evidence="1" id="KW-1133">Transmembrane helix</keyword>
<keyword evidence="4" id="KW-1185">Reference proteome</keyword>
<dbReference type="Pfam" id="PF22669">
    <property type="entry name" value="Exo_endo_phos2"/>
    <property type="match status" value="1"/>
</dbReference>
<accession>A0A1A0HD24</accession>
<evidence type="ECO:0000259" key="2">
    <source>
        <dbReference type="SMART" id="SM00128"/>
    </source>
</evidence>
<dbReference type="GeneID" id="30026825"/>
<feature type="domain" description="Inositol polyphosphate-related phosphatase" evidence="2">
    <location>
        <begin position="1"/>
        <end position="328"/>
    </location>
</feature>
<protein>
    <submittedName>
        <fullName evidence="3">DNase I-like protein</fullName>
    </submittedName>
</protein>
<dbReference type="InterPro" id="IPR036691">
    <property type="entry name" value="Endo/exonu/phosph_ase_sf"/>
</dbReference>
<dbReference type="SUPFAM" id="SSF56219">
    <property type="entry name" value="DNase I-like"/>
    <property type="match status" value="1"/>
</dbReference>
<evidence type="ECO:0000313" key="4">
    <source>
        <dbReference type="Proteomes" id="UP000092555"/>
    </source>
</evidence>
<dbReference type="Gene3D" id="3.60.10.10">
    <property type="entry name" value="Endonuclease/exonuclease/phosphatase"/>
    <property type="match status" value="1"/>
</dbReference>